<keyword evidence="2" id="KW-1185">Reference proteome</keyword>
<protein>
    <submittedName>
        <fullName evidence="1">Uncharacterized protein</fullName>
    </submittedName>
</protein>
<organism evidence="1 2">
    <name type="scientific">Alkalibacillus silvisoli</name>
    <dbReference type="NCBI Taxonomy" id="392823"/>
    <lineage>
        <taxon>Bacteria</taxon>
        <taxon>Bacillati</taxon>
        <taxon>Bacillota</taxon>
        <taxon>Bacilli</taxon>
        <taxon>Bacillales</taxon>
        <taxon>Bacillaceae</taxon>
        <taxon>Alkalibacillus</taxon>
    </lineage>
</organism>
<evidence type="ECO:0000313" key="1">
    <source>
        <dbReference type="EMBL" id="GAA0459788.1"/>
    </source>
</evidence>
<dbReference type="Proteomes" id="UP001500740">
    <property type="component" value="Unassembled WGS sequence"/>
</dbReference>
<proteinExistence type="predicted"/>
<name>A0ABN0ZV04_9BACI</name>
<comment type="caution">
    <text evidence="1">The sequence shown here is derived from an EMBL/GenBank/DDBJ whole genome shotgun (WGS) entry which is preliminary data.</text>
</comment>
<dbReference type="RefSeq" id="WP_343782684.1">
    <property type="nucleotide sequence ID" value="NZ_BAAACZ010000010.1"/>
</dbReference>
<sequence length="172" mass="19857">MNLTFDRPFFGTTKFLNIKQGNYPTGKMRRWARPPKERPSSNLQYDVNIEVIGSGQTYDITQQSFSIREGYHWDVTENNRLLTTITSAKGLKEKHRVDYHFDETITLSIEASWSLKPEGTIFLDENEVGKTKAQGFITNRQYVIDFEPGDHHFDPNLVAGVVYAFWCSNNRG</sequence>
<reference evidence="1 2" key="1">
    <citation type="journal article" date="2019" name="Int. J. Syst. Evol. Microbiol.">
        <title>The Global Catalogue of Microorganisms (GCM) 10K type strain sequencing project: providing services to taxonomists for standard genome sequencing and annotation.</title>
        <authorList>
            <consortium name="The Broad Institute Genomics Platform"/>
            <consortium name="The Broad Institute Genome Sequencing Center for Infectious Disease"/>
            <person name="Wu L."/>
            <person name="Ma J."/>
        </authorList>
    </citation>
    <scope>NUCLEOTIDE SEQUENCE [LARGE SCALE GENOMIC DNA]</scope>
    <source>
        <strain evidence="1 2">JCM 14193</strain>
    </source>
</reference>
<gene>
    <name evidence="1" type="ORF">GCM10008935_13860</name>
</gene>
<evidence type="ECO:0000313" key="2">
    <source>
        <dbReference type="Proteomes" id="UP001500740"/>
    </source>
</evidence>
<accession>A0ABN0ZV04</accession>
<dbReference type="EMBL" id="BAAACZ010000010">
    <property type="protein sequence ID" value="GAA0459788.1"/>
    <property type="molecule type" value="Genomic_DNA"/>
</dbReference>